<protein>
    <submittedName>
        <fullName evidence="1">Uncharacterized protein</fullName>
    </submittedName>
</protein>
<dbReference type="AlphaFoldDB" id="A0A2B6NVX6"/>
<dbReference type="RefSeq" id="WP_097936519.1">
    <property type="nucleotide sequence ID" value="NZ_NUCI01000091.1"/>
</dbReference>
<accession>A0A2B6NVX6</accession>
<gene>
    <name evidence="1" type="ORF">CON73_29880</name>
</gene>
<organism evidence="1 2">
    <name type="scientific">Bacillus toyonensis</name>
    <dbReference type="NCBI Taxonomy" id="155322"/>
    <lineage>
        <taxon>Bacteria</taxon>
        <taxon>Bacillati</taxon>
        <taxon>Bacillota</taxon>
        <taxon>Bacilli</taxon>
        <taxon>Bacillales</taxon>
        <taxon>Bacillaceae</taxon>
        <taxon>Bacillus</taxon>
        <taxon>Bacillus cereus group</taxon>
    </lineage>
</organism>
<proteinExistence type="predicted"/>
<dbReference type="Proteomes" id="UP000225320">
    <property type="component" value="Unassembled WGS sequence"/>
</dbReference>
<reference evidence="1 2" key="1">
    <citation type="submission" date="2017-09" db="EMBL/GenBank/DDBJ databases">
        <title>Large-scale bioinformatics analysis of Bacillus genomes uncovers conserved roles of natural products in bacterial physiology.</title>
        <authorList>
            <consortium name="Agbiome Team Llc"/>
            <person name="Bleich R.M."/>
            <person name="Grubbs K.J."/>
            <person name="Santa Maria K.C."/>
            <person name="Allen S.E."/>
            <person name="Farag S."/>
            <person name="Shank E.A."/>
            <person name="Bowers A."/>
        </authorList>
    </citation>
    <scope>NUCLEOTIDE SEQUENCE [LARGE SCALE GENOMIC DNA]</scope>
    <source>
        <strain evidence="1 2">AFS094862</strain>
    </source>
</reference>
<evidence type="ECO:0000313" key="2">
    <source>
        <dbReference type="Proteomes" id="UP000225320"/>
    </source>
</evidence>
<feature type="non-terminal residue" evidence="1">
    <location>
        <position position="72"/>
    </location>
</feature>
<comment type="caution">
    <text evidence="1">The sequence shown here is derived from an EMBL/GenBank/DDBJ whole genome shotgun (WGS) entry which is preliminary data.</text>
</comment>
<name>A0A2B6NVX6_9BACI</name>
<sequence length="72" mass="8562">MLFLCFFTKLKILLEKLLHFNKRTGIFIFVATRGNKRNKRKTTYLKKVVDENMTKCYIDKVASERRSSSLKT</sequence>
<evidence type="ECO:0000313" key="1">
    <source>
        <dbReference type="EMBL" id="PGG81197.1"/>
    </source>
</evidence>
<dbReference type="EMBL" id="NVOI01000165">
    <property type="protein sequence ID" value="PGG81197.1"/>
    <property type="molecule type" value="Genomic_DNA"/>
</dbReference>